<gene>
    <name evidence="1" type="ORF">IE53DRAFT_248693</name>
</gene>
<organism evidence="1 2">
    <name type="scientific">Violaceomyces palustris</name>
    <dbReference type="NCBI Taxonomy" id="1673888"/>
    <lineage>
        <taxon>Eukaryota</taxon>
        <taxon>Fungi</taxon>
        <taxon>Dikarya</taxon>
        <taxon>Basidiomycota</taxon>
        <taxon>Ustilaginomycotina</taxon>
        <taxon>Ustilaginomycetes</taxon>
        <taxon>Violaceomycetales</taxon>
        <taxon>Violaceomycetaceae</taxon>
        <taxon>Violaceomyces</taxon>
    </lineage>
</organism>
<protein>
    <submittedName>
        <fullName evidence="1">Uncharacterized protein</fullName>
    </submittedName>
</protein>
<dbReference type="Proteomes" id="UP000245626">
    <property type="component" value="Unassembled WGS sequence"/>
</dbReference>
<reference evidence="1 2" key="1">
    <citation type="journal article" date="2018" name="Mol. Biol. Evol.">
        <title>Broad Genomic Sampling Reveals a Smut Pathogenic Ancestry of the Fungal Clade Ustilaginomycotina.</title>
        <authorList>
            <person name="Kijpornyongpan T."/>
            <person name="Mondo S.J."/>
            <person name="Barry K."/>
            <person name="Sandor L."/>
            <person name="Lee J."/>
            <person name="Lipzen A."/>
            <person name="Pangilinan J."/>
            <person name="LaButti K."/>
            <person name="Hainaut M."/>
            <person name="Henrissat B."/>
            <person name="Grigoriev I.V."/>
            <person name="Spatafora J.W."/>
            <person name="Aime M.C."/>
        </authorList>
    </citation>
    <scope>NUCLEOTIDE SEQUENCE [LARGE SCALE GENOMIC DNA]</scope>
    <source>
        <strain evidence="1 2">SA 807</strain>
    </source>
</reference>
<sequence>MERMVHHDNQPTHPTQGTTEFFQIVLDLVEPNMLILLSYLFINTYLAKLCISISRSSSSAIVRASNVEKIESQTIHHHSHVTSNPNSPGSPAFELLSKLSHCAMKDRARLARRLIAATALFSLLSTWFYMFSYLRHSYLAYLDRCHLTSYPLPPSPPPVSLKILTDPDQLITFSHLKLVRISQWLSSLSLFEEAWMEVVKDTPGWWWSLEICAITVGSWALFLRSESKRLRIPHPSAFMALGQLVAISFSLNLFNLAAVNRLDLESVRLERAFSTMEREVLNQSSSALSGSSTTTTRSTSTINTPFPGGPVKRRLSQIRMPPPSESRSGSSSSSQSSSTRSLEQESQAGNGRRLVRRTTTKKTITTFRTPSQIPYFSPSTTTSTLWEKWLVPLLILVGMLVVAKRPDTFGKVMVMHLFPLLVVLAPNVRRKRLEETTAAAAALKKAPLGFGNLARLQLGLGLLCLLLKLRVSLELWSEVVSGSGGSPGLWQGLHQMVTRIYPITFHRHPAMSSISSDNLCCAIGLPILILCEAGSWLDLAYKARSERLGDGAPRVLEKEKEVRRREMESKLVLTLVATSPLIGVSSTLGFYLSLRQAWIDSCGCEEREEAEDSLELQNGKISVRSYVKVVDRFEGDLGGNEEEEEEEQVEEEQS</sequence>
<accession>A0ACD0NNS2</accession>
<name>A0ACD0NNS2_9BASI</name>
<evidence type="ECO:0000313" key="1">
    <source>
        <dbReference type="EMBL" id="PWN47470.1"/>
    </source>
</evidence>
<evidence type="ECO:0000313" key="2">
    <source>
        <dbReference type="Proteomes" id="UP000245626"/>
    </source>
</evidence>
<proteinExistence type="predicted"/>
<keyword evidence="2" id="KW-1185">Reference proteome</keyword>
<dbReference type="EMBL" id="KZ820423">
    <property type="protein sequence ID" value="PWN47470.1"/>
    <property type="molecule type" value="Genomic_DNA"/>
</dbReference>